<proteinExistence type="predicted"/>
<dbReference type="EMBL" id="CAJNOE010004573">
    <property type="protein sequence ID" value="CAF1513991.1"/>
    <property type="molecule type" value="Genomic_DNA"/>
</dbReference>
<evidence type="ECO:0000313" key="1">
    <source>
        <dbReference type="EMBL" id="CAF1513991.1"/>
    </source>
</evidence>
<dbReference type="Gene3D" id="3.90.176.10">
    <property type="entry name" value="Toxin ADP-ribosyltransferase, Chain A, domain 1"/>
    <property type="match status" value="1"/>
</dbReference>
<sequence length="96" mass="10878">QAIITRVQFDKPFRVYRGTKLGREEIEQLSVGTLVATNGFWSTSRDLNVALVFLGNDFRTDTPFIGLSMHKLQKVLFEIDIDLVHSPELILADVSK</sequence>
<gene>
    <name evidence="1" type="ORF">IZO911_LOCUS45593</name>
    <name evidence="2" type="ORF">KXQ929_LOCUS48547</name>
</gene>
<evidence type="ECO:0000313" key="2">
    <source>
        <dbReference type="EMBL" id="CAF4356087.1"/>
    </source>
</evidence>
<organism evidence="1 3">
    <name type="scientific">Adineta steineri</name>
    <dbReference type="NCBI Taxonomy" id="433720"/>
    <lineage>
        <taxon>Eukaryota</taxon>
        <taxon>Metazoa</taxon>
        <taxon>Spiralia</taxon>
        <taxon>Gnathifera</taxon>
        <taxon>Rotifera</taxon>
        <taxon>Eurotatoria</taxon>
        <taxon>Bdelloidea</taxon>
        <taxon>Adinetida</taxon>
        <taxon>Adinetidae</taxon>
        <taxon>Adineta</taxon>
    </lineage>
</organism>
<feature type="non-terminal residue" evidence="1">
    <location>
        <position position="96"/>
    </location>
</feature>
<accession>A0A815TZZ1</accession>
<dbReference type="EMBL" id="CAJOBB010019210">
    <property type="protein sequence ID" value="CAF4356087.1"/>
    <property type="molecule type" value="Genomic_DNA"/>
</dbReference>
<name>A0A815TZZ1_9BILA</name>
<protein>
    <submittedName>
        <fullName evidence="1">Uncharacterized protein</fullName>
    </submittedName>
</protein>
<dbReference type="Proteomes" id="UP000663860">
    <property type="component" value="Unassembled WGS sequence"/>
</dbReference>
<reference evidence="1" key="1">
    <citation type="submission" date="2021-02" db="EMBL/GenBank/DDBJ databases">
        <authorList>
            <person name="Nowell W R."/>
        </authorList>
    </citation>
    <scope>NUCLEOTIDE SEQUENCE</scope>
</reference>
<dbReference type="SUPFAM" id="SSF56399">
    <property type="entry name" value="ADP-ribosylation"/>
    <property type="match status" value="1"/>
</dbReference>
<dbReference type="AlphaFoldDB" id="A0A815TZZ1"/>
<comment type="caution">
    <text evidence="1">The sequence shown here is derived from an EMBL/GenBank/DDBJ whole genome shotgun (WGS) entry which is preliminary data.</text>
</comment>
<dbReference type="Proteomes" id="UP000663868">
    <property type="component" value="Unassembled WGS sequence"/>
</dbReference>
<evidence type="ECO:0000313" key="3">
    <source>
        <dbReference type="Proteomes" id="UP000663860"/>
    </source>
</evidence>
<feature type="non-terminal residue" evidence="1">
    <location>
        <position position="1"/>
    </location>
</feature>